<evidence type="ECO:0000313" key="3">
    <source>
        <dbReference type="Proteomes" id="UP000190777"/>
    </source>
</evidence>
<evidence type="ECO:0000313" key="1">
    <source>
        <dbReference type="EMBL" id="OPH35993.1"/>
    </source>
</evidence>
<dbReference type="EMBL" id="MXAP01000101">
    <property type="protein sequence ID" value="OPH35993.1"/>
    <property type="molecule type" value="Genomic_DNA"/>
</dbReference>
<name>A0A378QT73_9GAMM</name>
<dbReference type="AlphaFoldDB" id="A0A378QT73"/>
<accession>A0A378QT73</accession>
<dbReference type="RefSeq" id="WP_079326227.1">
    <property type="nucleotide sequence ID" value="NZ_MXAP01000101.1"/>
</dbReference>
<gene>
    <name evidence="1" type="ORF">B5J93_09920</name>
    <name evidence="2" type="ORF">NCTC11012_01906</name>
</gene>
<evidence type="ECO:0000313" key="4">
    <source>
        <dbReference type="Proteomes" id="UP000254618"/>
    </source>
</evidence>
<proteinExistence type="predicted"/>
<keyword evidence="3" id="KW-1185">Reference proteome</keyword>
<reference evidence="2 4" key="2">
    <citation type="submission" date="2018-06" db="EMBL/GenBank/DDBJ databases">
        <authorList>
            <consortium name="Pathogen Informatics"/>
            <person name="Doyle S."/>
        </authorList>
    </citation>
    <scope>NUCLEOTIDE SEQUENCE [LARGE SCALE GENOMIC DNA]</scope>
    <source>
        <strain evidence="2 4">NCTC11012</strain>
    </source>
</reference>
<organism evidence="2 4">
    <name type="scientific">Moraxella equi</name>
    <dbReference type="NCBI Taxonomy" id="60442"/>
    <lineage>
        <taxon>Bacteria</taxon>
        <taxon>Pseudomonadati</taxon>
        <taxon>Pseudomonadota</taxon>
        <taxon>Gammaproteobacteria</taxon>
        <taxon>Moraxellales</taxon>
        <taxon>Moraxellaceae</taxon>
        <taxon>Moraxella</taxon>
    </lineage>
</organism>
<dbReference type="EMBL" id="UGQF01000001">
    <property type="protein sequence ID" value="STZ03652.1"/>
    <property type="molecule type" value="Genomic_DNA"/>
</dbReference>
<evidence type="ECO:0000313" key="2">
    <source>
        <dbReference type="EMBL" id="STZ03652.1"/>
    </source>
</evidence>
<dbReference type="Proteomes" id="UP000254618">
    <property type="component" value="Unassembled WGS sequence"/>
</dbReference>
<dbReference type="Proteomes" id="UP000190777">
    <property type="component" value="Unassembled WGS sequence"/>
</dbReference>
<protein>
    <submittedName>
        <fullName evidence="2">Uncharacterized protein</fullName>
    </submittedName>
</protein>
<reference evidence="1 3" key="1">
    <citation type="submission" date="2017-03" db="EMBL/GenBank/DDBJ databases">
        <title>Draft genome sequence of Moraxella equi CCUG 4950T type strain.</title>
        <authorList>
            <person name="Salva-Serra F."/>
            <person name="Engstrom-Jakobsson H."/>
            <person name="Thorell K."/>
            <person name="Jaen-Luchoro D."/>
            <person name="Gonzales-Siles L."/>
            <person name="Karlsson R."/>
            <person name="Yazdan S."/>
            <person name="Boulund F."/>
            <person name="Johnning A."/>
            <person name="Engstrand L."/>
            <person name="Kristiansson E."/>
            <person name="Moore E."/>
        </authorList>
    </citation>
    <scope>NUCLEOTIDE SEQUENCE [LARGE SCALE GENOMIC DNA]</scope>
    <source>
        <strain evidence="1 3">CCUG 4950</strain>
    </source>
</reference>
<sequence length="71" mass="7870">MDNVKTVRVIDDVDESLYQSLALLQVLGDLACSYPVSTKTVQIDVSSLATTLDMIANKIRTAQQRLTDMPR</sequence>